<sequence>YQEFNLVPDLTVAENIYLGRQPRRYGLVDHGRMRRDAAELLRRVGVDVRPDAKVRELGIARLQMVE</sequence>
<accession>A0A6G3WWP0</accession>
<keyword evidence="2" id="KW-0677">Repeat</keyword>
<evidence type="ECO:0000256" key="1">
    <source>
        <dbReference type="ARBA" id="ARBA00022448"/>
    </source>
</evidence>
<feature type="non-terminal residue" evidence="5">
    <location>
        <position position="1"/>
    </location>
</feature>
<keyword evidence="1" id="KW-0813">Transport</keyword>
<evidence type="ECO:0000256" key="2">
    <source>
        <dbReference type="ARBA" id="ARBA00022737"/>
    </source>
</evidence>
<evidence type="ECO:0000256" key="3">
    <source>
        <dbReference type="ARBA" id="ARBA00022741"/>
    </source>
</evidence>
<dbReference type="InterPro" id="IPR027417">
    <property type="entry name" value="P-loop_NTPase"/>
</dbReference>
<feature type="non-terminal residue" evidence="5">
    <location>
        <position position="66"/>
    </location>
</feature>
<gene>
    <name evidence="5" type="ORF">G3M58_26225</name>
</gene>
<dbReference type="Gene3D" id="3.40.50.300">
    <property type="entry name" value="P-loop containing nucleotide triphosphate hydrolases"/>
    <property type="match status" value="1"/>
</dbReference>
<name>A0A6G3WWP0_9ACTN</name>
<dbReference type="SUPFAM" id="SSF52540">
    <property type="entry name" value="P-loop containing nucleoside triphosphate hydrolases"/>
    <property type="match status" value="1"/>
</dbReference>
<protein>
    <submittedName>
        <fullName evidence="5">Sugar ABC transporter ATP-binding protein</fullName>
    </submittedName>
</protein>
<keyword evidence="4 5" id="KW-0067">ATP-binding</keyword>
<dbReference type="GO" id="GO:0005524">
    <property type="term" value="F:ATP binding"/>
    <property type="evidence" value="ECO:0007669"/>
    <property type="project" value="UniProtKB-KW"/>
</dbReference>
<proteinExistence type="predicted"/>
<keyword evidence="3" id="KW-0547">Nucleotide-binding</keyword>
<dbReference type="AlphaFoldDB" id="A0A6G3WWP0"/>
<evidence type="ECO:0000256" key="4">
    <source>
        <dbReference type="ARBA" id="ARBA00022840"/>
    </source>
</evidence>
<reference evidence="5" key="1">
    <citation type="submission" date="2020-01" db="EMBL/GenBank/DDBJ databases">
        <title>Insect and environment-associated Actinomycetes.</title>
        <authorList>
            <person name="Currrie C."/>
            <person name="Chevrette M."/>
            <person name="Carlson C."/>
            <person name="Stubbendieck R."/>
            <person name="Wendt-Pienkowski E."/>
        </authorList>
    </citation>
    <scope>NUCLEOTIDE SEQUENCE</scope>
    <source>
        <strain evidence="5">SID7499</strain>
    </source>
</reference>
<organism evidence="5">
    <name type="scientific">Streptomyces sp. SID7499</name>
    <dbReference type="NCBI Taxonomy" id="2706086"/>
    <lineage>
        <taxon>Bacteria</taxon>
        <taxon>Bacillati</taxon>
        <taxon>Actinomycetota</taxon>
        <taxon>Actinomycetes</taxon>
        <taxon>Kitasatosporales</taxon>
        <taxon>Streptomycetaceae</taxon>
        <taxon>Streptomyces</taxon>
    </lineage>
</organism>
<dbReference type="InterPro" id="IPR050107">
    <property type="entry name" value="ABC_carbohydrate_import_ATPase"/>
</dbReference>
<dbReference type="PANTHER" id="PTHR43790">
    <property type="entry name" value="CARBOHYDRATE TRANSPORT ATP-BINDING PROTEIN MG119-RELATED"/>
    <property type="match status" value="1"/>
</dbReference>
<dbReference type="PANTHER" id="PTHR43790:SF9">
    <property type="entry name" value="GALACTOFURANOSE TRANSPORTER ATP-BINDING PROTEIN YTFR"/>
    <property type="match status" value="1"/>
</dbReference>
<comment type="caution">
    <text evidence="5">The sequence shown here is derived from an EMBL/GenBank/DDBJ whole genome shotgun (WGS) entry which is preliminary data.</text>
</comment>
<dbReference type="EMBL" id="JAAGMN010002729">
    <property type="protein sequence ID" value="NEE09935.1"/>
    <property type="molecule type" value="Genomic_DNA"/>
</dbReference>
<evidence type="ECO:0000313" key="5">
    <source>
        <dbReference type="EMBL" id="NEE09935.1"/>
    </source>
</evidence>